<accession>A0A4C1V384</accession>
<name>A0A4C1V384_EUMVA</name>
<dbReference type="AlphaFoldDB" id="A0A4C1V384"/>
<evidence type="ECO:0000313" key="2">
    <source>
        <dbReference type="EMBL" id="GBP32806.1"/>
    </source>
</evidence>
<gene>
    <name evidence="2" type="ORF">EVAR_19657_1</name>
</gene>
<dbReference type="Proteomes" id="UP000299102">
    <property type="component" value="Unassembled WGS sequence"/>
</dbReference>
<feature type="compositionally biased region" description="Basic residues" evidence="1">
    <location>
        <begin position="49"/>
        <end position="58"/>
    </location>
</feature>
<dbReference type="EMBL" id="BGZK01000265">
    <property type="protein sequence ID" value="GBP32806.1"/>
    <property type="molecule type" value="Genomic_DNA"/>
</dbReference>
<sequence>MFLSYARSSRLSRLELHETSANKALLCTKTRYFESTLSFQHHEPVERRGRGRRRRARRGASADGQITRYVPKIDLPPNAYRTVDLDARRCGGRGTRPLLYARRFVQRAYLQNDENDLLALIAHSIDAQHFLNN</sequence>
<comment type="caution">
    <text evidence="2">The sequence shown here is derived from an EMBL/GenBank/DDBJ whole genome shotgun (WGS) entry which is preliminary data.</text>
</comment>
<evidence type="ECO:0000313" key="3">
    <source>
        <dbReference type="Proteomes" id="UP000299102"/>
    </source>
</evidence>
<feature type="region of interest" description="Disordered" evidence="1">
    <location>
        <begin position="43"/>
        <end position="62"/>
    </location>
</feature>
<proteinExistence type="predicted"/>
<reference evidence="2 3" key="1">
    <citation type="journal article" date="2019" name="Commun. Biol.">
        <title>The bagworm genome reveals a unique fibroin gene that provides high tensile strength.</title>
        <authorList>
            <person name="Kono N."/>
            <person name="Nakamura H."/>
            <person name="Ohtoshi R."/>
            <person name="Tomita M."/>
            <person name="Numata K."/>
            <person name="Arakawa K."/>
        </authorList>
    </citation>
    <scope>NUCLEOTIDE SEQUENCE [LARGE SCALE GENOMIC DNA]</scope>
</reference>
<evidence type="ECO:0000256" key="1">
    <source>
        <dbReference type="SAM" id="MobiDB-lite"/>
    </source>
</evidence>
<organism evidence="2 3">
    <name type="scientific">Eumeta variegata</name>
    <name type="common">Bagworm moth</name>
    <name type="synonym">Eumeta japonica</name>
    <dbReference type="NCBI Taxonomy" id="151549"/>
    <lineage>
        <taxon>Eukaryota</taxon>
        <taxon>Metazoa</taxon>
        <taxon>Ecdysozoa</taxon>
        <taxon>Arthropoda</taxon>
        <taxon>Hexapoda</taxon>
        <taxon>Insecta</taxon>
        <taxon>Pterygota</taxon>
        <taxon>Neoptera</taxon>
        <taxon>Endopterygota</taxon>
        <taxon>Lepidoptera</taxon>
        <taxon>Glossata</taxon>
        <taxon>Ditrysia</taxon>
        <taxon>Tineoidea</taxon>
        <taxon>Psychidae</taxon>
        <taxon>Oiketicinae</taxon>
        <taxon>Eumeta</taxon>
    </lineage>
</organism>
<protein>
    <submittedName>
        <fullName evidence="2">Uncharacterized protein</fullName>
    </submittedName>
</protein>
<keyword evidence="3" id="KW-1185">Reference proteome</keyword>